<comment type="caution">
    <text evidence="3">The sequence shown here is derived from an EMBL/GenBank/DDBJ whole genome shotgun (WGS) entry which is preliminary data.</text>
</comment>
<feature type="domain" description="KNTC1 third ARM-repeats" evidence="1">
    <location>
        <begin position="1292"/>
        <end position="1492"/>
    </location>
</feature>
<evidence type="ECO:0000259" key="1">
    <source>
        <dbReference type="Pfam" id="PF24515"/>
    </source>
</evidence>
<organism evidence="3 4">
    <name type="scientific">Mesorhabditis spiculigera</name>
    <dbReference type="NCBI Taxonomy" id="96644"/>
    <lineage>
        <taxon>Eukaryota</taxon>
        <taxon>Metazoa</taxon>
        <taxon>Ecdysozoa</taxon>
        <taxon>Nematoda</taxon>
        <taxon>Chromadorea</taxon>
        <taxon>Rhabditida</taxon>
        <taxon>Rhabditina</taxon>
        <taxon>Rhabditomorpha</taxon>
        <taxon>Rhabditoidea</taxon>
        <taxon>Rhabditidae</taxon>
        <taxon>Mesorhabditinae</taxon>
        <taxon>Mesorhabditis</taxon>
    </lineage>
</organism>
<dbReference type="Pfam" id="PF24515">
    <property type="entry name" value="ARM_KNTC1_3rd"/>
    <property type="match status" value="1"/>
</dbReference>
<evidence type="ECO:0000313" key="4">
    <source>
        <dbReference type="Proteomes" id="UP001177023"/>
    </source>
</evidence>
<proteinExistence type="predicted"/>
<name>A0AA36G1N2_9BILA</name>
<dbReference type="GO" id="GO:0031267">
    <property type="term" value="F:small GTPase binding"/>
    <property type="evidence" value="ECO:0007669"/>
    <property type="project" value="TreeGrafter"/>
</dbReference>
<dbReference type="InterPro" id="IPR055403">
    <property type="entry name" value="ARM_KNTC1_1st"/>
</dbReference>
<reference evidence="3" key="1">
    <citation type="submission" date="2023-06" db="EMBL/GenBank/DDBJ databases">
        <authorList>
            <person name="Delattre M."/>
        </authorList>
    </citation>
    <scope>NUCLEOTIDE SEQUENCE</scope>
    <source>
        <strain evidence="3">AF72</strain>
    </source>
</reference>
<dbReference type="Proteomes" id="UP001177023">
    <property type="component" value="Unassembled WGS sequence"/>
</dbReference>
<gene>
    <name evidence="3" type="ORF">MSPICULIGERA_LOCUS13607</name>
</gene>
<dbReference type="GO" id="GO:1903394">
    <property type="term" value="P:protein localization to kinetochore involved in kinetochore assembly"/>
    <property type="evidence" value="ECO:0007669"/>
    <property type="project" value="TreeGrafter"/>
</dbReference>
<dbReference type="GO" id="GO:0005828">
    <property type="term" value="C:kinetochore microtubule"/>
    <property type="evidence" value="ECO:0007669"/>
    <property type="project" value="TreeGrafter"/>
</dbReference>
<dbReference type="GO" id="GO:0000070">
    <property type="term" value="P:mitotic sister chromatid segregation"/>
    <property type="evidence" value="ECO:0007669"/>
    <property type="project" value="TreeGrafter"/>
</dbReference>
<dbReference type="EMBL" id="CATQJA010002637">
    <property type="protein sequence ID" value="CAJ0575295.1"/>
    <property type="molecule type" value="Genomic_DNA"/>
</dbReference>
<dbReference type="InterPro" id="IPR055405">
    <property type="entry name" value="ARM_KNTC1_3rd"/>
</dbReference>
<feature type="non-terminal residue" evidence="3">
    <location>
        <position position="2151"/>
    </location>
</feature>
<keyword evidence="4" id="KW-1185">Reference proteome</keyword>
<dbReference type="PANTHER" id="PTHR15688:SF1">
    <property type="entry name" value="KINETOCHORE-ASSOCIATED PROTEIN 1"/>
    <property type="match status" value="1"/>
</dbReference>
<evidence type="ECO:0000259" key="2">
    <source>
        <dbReference type="Pfam" id="PF24520"/>
    </source>
</evidence>
<dbReference type="InterPro" id="IPR052802">
    <property type="entry name" value="KNTC1"/>
</dbReference>
<dbReference type="Pfam" id="PF24520">
    <property type="entry name" value="ARM_KNTC1_1st"/>
    <property type="match status" value="1"/>
</dbReference>
<dbReference type="GO" id="GO:1990423">
    <property type="term" value="C:RZZ complex"/>
    <property type="evidence" value="ECO:0007669"/>
    <property type="project" value="TreeGrafter"/>
</dbReference>
<evidence type="ECO:0008006" key="5">
    <source>
        <dbReference type="Google" id="ProtNLM"/>
    </source>
</evidence>
<dbReference type="GO" id="GO:0007094">
    <property type="term" value="P:mitotic spindle assembly checkpoint signaling"/>
    <property type="evidence" value="ECO:0007669"/>
    <property type="project" value="TreeGrafter"/>
</dbReference>
<sequence length="2151" mass="242218">MRFNRVHLGSQAADVQLNVPSSLFENRTLLHVAADEPGPFDPRDLNLSCAGDSAFLTVASGRDVNVFSIKDGLVYSQFSTDEYFHVMHSLDSVEPMTVIVDGQHFMIYIGALSEKPLFVYKHCIDLSNAEGGCFVTSSAVRGACHIVFVGPDGSAIRVIVPHWSQLRMASKENILGIAQKAVSSITMERLKLPGGSQHFTMGIAGELTSFGNGAAIAVQYDEKKDPSYLQNLDCPEGLFAELAGGEFVLYIDGNQNMGLYDALSLATIDFVALPIKGTIQDFLVIDEKEDSADFDQLAIVVERDGGTFAEIFSVSDHKVVFSTPVRANTRLLKGGDTERRLLIMVVPFSPEYQSTSKVSDMLQVVELVEALPQVCLERMLRHHQFDVALQFAEKHGLDNQQIYIAHLAHLRDSLSVEGNDESLARFLEVAQKVADKKEVADMCAGAAWRLKDPYLVMKLLEFCAPIKTDEVEALNSLRHSITTFRLVLGDTCEAGLASMIWEKLIKDGELLKVFGMVASLGLMNEAQLLWMRHSHQIVAELQLSGELTGEDQLEEGLSVVPMIFSQVKAGITAKVCCWRDALQLLEVAVIPVFLAEEIIESIHQLWSLVEWLVPTLEANDASNFPTNAIYAAGSIQRVIEELGSKSITPVEQATFCHIARAHAFIGDDKPNVMDGSAKLIRGLTDLHELGATFNCKLTYAEFRDMTREDICGKILDQALGNPAKVRENVDNYARPYMKKYGLPIDETLYTYVEQKSRHMSGLLSTSAYDQYCISVLNAIDNVKIRQRALLEVARLANVPWNPDLKKAVNAVLEEKQTNRTIRQKLTEVCVRVELALLFKKYGLPHDHERLHSYLGTNYSFQMVVRYVLVNTAVDVDTKTREEDLIKIVDLANEMSQRQVLCHDEVATIYCNTLLRSPELKLDSLLDYVGSHEARGKRSVCDGLLESLNAQLDLFIDQDSKVQVATRLLHCTVFESLVIRFRADNARLASVQKDVRALRLLQERFNISQNLAFMHCKVERLAQLRSFFHQHANDEQSLDAVAIVDFAQLLNFTPDEAFCFMLEENDSNLRDVQLTLALIGSISSRAEPLSDHLAELCVDGIEMVLLSIYDLSLQNQTDALEQLFDWTGVLHRKIPNLLRHTSHSIELVDSLIRTHGYLELVHALFAQGAQDEPRITPQPNDSDEIFVTTEKQSETNITSQSMRLGFYQYSMDPALYGKVETAQLVGRVARCVLRQAQTLTDEAIIAEMVEEWEQLFNHLSLHNQNLLEYSARVFASGLGCFRGRQLDMSMSVQMVVQKSIEAHPADLWTAAQVLLTLPTEMMHNMLVRELRQFAAQRRNPQCMLNYLRCTQFLAAVTNKTSEIKSTLLNNFRKASWQKNLRKKGIPSNVCAIATSARADSVLAEFAKTPADPEFVASFLAEFGLPQSLLLEYGTLLFHLASSEYDDDRKRDDLTAKAVQAVELSGEPAQSIVSALFEVCYVLSPYNYSVIESIASMLQEYAESPEIKVSLETLTDVIRFLNDHQRRHEVTKEEYVWYRERERHIEQAKDQQAYSLKSLASDMYARYKQDSMGQEHESDHFYSSSDESLLHYLPKMAKHRLPVHIFLYETFDAIKKFLKPVVDAEIDISTLQKWQALATTVPYIRRAIARTEMLKTAVCKSAKQALLEDQLTEEESDLLWVSTVSTSNRADVIVVLSTCMHSMKTLELRLLFLKLAQRVGNEWLQRTGHYNISEGEAVEIAAKIGAISSLIIRLETELMLINARIPRPYTIEDPARLIREIYCEKIDWTNRQDIESKQQLLARLAEVNQVDLHAIEATLVDSWLLDSNNAEAVVDLNDTMGSIDGAPTAPTSQHQQNDDRFPVFDTSVARIGSLMRHGDLQTYAKKISNIMKRAEYTTEGCARRLLVLSVLIRAFTDEELAALKTDTERVCVGVENTSYMRLFGLASVEMAYEKFTSEEFDRMQFVRSLLDSSRQSQQIAELLAALVIDFEELHDKAIIEKVTDRLVRYRCKEYLALILLRCAANSPLQSVKNLALLWTRVFDWHVSEIGDPLKSDAAAHKFSKWLFRLFACPLPAGRTMDSVRMTLGNRKAAKAEYLAQILAAETTKLGTYKPSATRLHYDMNIEWVGQADEVVTTSSTADGDVDMDDYDDY</sequence>
<protein>
    <recommendedName>
        <fullName evidence="5">RZZ complex subunit KNTC1/ROD C-terminal domain-containing protein</fullName>
    </recommendedName>
</protein>
<dbReference type="GO" id="GO:0005737">
    <property type="term" value="C:cytoplasm"/>
    <property type="evidence" value="ECO:0007669"/>
    <property type="project" value="TreeGrafter"/>
</dbReference>
<feature type="domain" description="KNTC1 first ARM-repeats" evidence="2">
    <location>
        <begin position="378"/>
        <end position="629"/>
    </location>
</feature>
<dbReference type="PANTHER" id="PTHR15688">
    <property type="entry name" value="KINETOCHORE-ASSOCIATED PROTEIN 1"/>
    <property type="match status" value="1"/>
</dbReference>
<evidence type="ECO:0000313" key="3">
    <source>
        <dbReference type="EMBL" id="CAJ0575295.1"/>
    </source>
</evidence>
<accession>A0AA36G1N2</accession>